<dbReference type="GO" id="GO:0005829">
    <property type="term" value="C:cytosol"/>
    <property type="evidence" value="ECO:0007669"/>
    <property type="project" value="TreeGrafter"/>
</dbReference>
<keyword evidence="7" id="KW-1185">Reference proteome</keyword>
<evidence type="ECO:0000259" key="5">
    <source>
        <dbReference type="Pfam" id="PF00171"/>
    </source>
</evidence>
<reference evidence="6 7" key="2">
    <citation type="submission" date="2019-01" db="EMBL/GenBank/DDBJ databases">
        <title>Motilimonas pumilus sp. nov., isolated from the gut of sea cucumber (Apostichopus japonicus).</title>
        <authorList>
            <person name="Wang F.-Q."/>
            <person name="Ren L.-H."/>
            <person name="Lin Y.-W."/>
            <person name="Sun G.-H."/>
            <person name="Du Z.-J."/>
            <person name="Zhao J.-X."/>
            <person name="Liu X.-J."/>
            <person name="Liu L.-J."/>
        </authorList>
    </citation>
    <scope>NUCLEOTIDE SEQUENCE [LARGE SCALE GENOMIC DNA]</scope>
    <source>
        <strain evidence="6 7">PLHSC7-2</strain>
    </source>
</reference>
<gene>
    <name evidence="6" type="ORF">D1Z90_05300</name>
</gene>
<dbReference type="GO" id="GO:0009450">
    <property type="term" value="P:gamma-aminobutyric acid catabolic process"/>
    <property type="evidence" value="ECO:0007669"/>
    <property type="project" value="TreeGrafter"/>
</dbReference>
<dbReference type="AlphaFoldDB" id="A0A418YIA5"/>
<name>A0A418YIA5_9GAMM</name>
<dbReference type="RefSeq" id="WP_119909705.1">
    <property type="nucleotide sequence ID" value="NZ_QZCH01000003.1"/>
</dbReference>
<evidence type="ECO:0000313" key="7">
    <source>
        <dbReference type="Proteomes" id="UP000283255"/>
    </source>
</evidence>
<dbReference type="InterPro" id="IPR050740">
    <property type="entry name" value="Aldehyde_DH_Superfamily"/>
</dbReference>
<dbReference type="PROSITE" id="PS00687">
    <property type="entry name" value="ALDEHYDE_DEHYDR_GLU"/>
    <property type="match status" value="1"/>
</dbReference>
<proteinExistence type="inferred from homology"/>
<evidence type="ECO:0000256" key="4">
    <source>
        <dbReference type="RuleBase" id="RU003345"/>
    </source>
</evidence>
<evidence type="ECO:0000256" key="3">
    <source>
        <dbReference type="PROSITE-ProRule" id="PRU10007"/>
    </source>
</evidence>
<organism evidence="6 7">
    <name type="scientific">Motilimonas pumila</name>
    <dbReference type="NCBI Taxonomy" id="2303987"/>
    <lineage>
        <taxon>Bacteria</taxon>
        <taxon>Pseudomonadati</taxon>
        <taxon>Pseudomonadota</taxon>
        <taxon>Gammaproteobacteria</taxon>
        <taxon>Alteromonadales</taxon>
        <taxon>Alteromonadales genera incertae sedis</taxon>
        <taxon>Motilimonas</taxon>
    </lineage>
</organism>
<comment type="caution">
    <text evidence="6">The sequence shown here is derived from an EMBL/GenBank/DDBJ whole genome shotgun (WGS) entry which is preliminary data.</text>
</comment>
<dbReference type="Pfam" id="PF00171">
    <property type="entry name" value="Aldedh"/>
    <property type="match status" value="1"/>
</dbReference>
<feature type="active site" evidence="3">
    <location>
        <position position="256"/>
    </location>
</feature>
<dbReference type="SUPFAM" id="SSF53720">
    <property type="entry name" value="ALDH-like"/>
    <property type="match status" value="1"/>
</dbReference>
<dbReference type="InterPro" id="IPR016160">
    <property type="entry name" value="Ald_DH_CS_CYS"/>
</dbReference>
<dbReference type="InterPro" id="IPR016162">
    <property type="entry name" value="Ald_DH_N"/>
</dbReference>
<dbReference type="Proteomes" id="UP000283255">
    <property type="component" value="Unassembled WGS sequence"/>
</dbReference>
<dbReference type="PANTHER" id="PTHR43353:SF5">
    <property type="entry name" value="SUCCINATE-SEMIALDEHYDE DEHYDROGENASE, MITOCHONDRIAL"/>
    <property type="match status" value="1"/>
</dbReference>
<dbReference type="CDD" id="cd07103">
    <property type="entry name" value="ALDH_F5_SSADH_GabD"/>
    <property type="match status" value="1"/>
</dbReference>
<dbReference type="FunFam" id="3.40.309.10:FF:000004">
    <property type="entry name" value="Succinate-semialdehyde dehydrogenase I"/>
    <property type="match status" value="1"/>
</dbReference>
<reference evidence="6 7" key="1">
    <citation type="submission" date="2018-09" db="EMBL/GenBank/DDBJ databases">
        <authorList>
            <person name="Wang F."/>
        </authorList>
    </citation>
    <scope>NUCLEOTIDE SEQUENCE [LARGE SCALE GENOMIC DNA]</scope>
    <source>
        <strain evidence="6 7">PLHSC7-2</strain>
    </source>
</reference>
<keyword evidence="2 4" id="KW-0560">Oxidoreductase</keyword>
<feature type="domain" description="Aldehyde dehydrogenase" evidence="5">
    <location>
        <begin position="22"/>
        <end position="479"/>
    </location>
</feature>
<dbReference type="OrthoDB" id="9812625at2"/>
<dbReference type="InterPro" id="IPR016161">
    <property type="entry name" value="Ald_DH/histidinol_DH"/>
</dbReference>
<dbReference type="FunFam" id="3.40.605.10:FF:000005">
    <property type="entry name" value="Succinate-semialdehyde dehydrogenase I"/>
    <property type="match status" value="1"/>
</dbReference>
<sequence length="485" mass="52752">MNFAQLKQPDLIKQACYVNGQWLTTESRLDVFNPANGEQLGHIPCLNPPQVEQAIHSAQQAFNNNQESDWPQRCQQLLRWHQLIMEHKSDLAFIICLEQGKPLNEALAEIEYAASFVRWFADFRQFDHGETLASPLPNKQFQTQHAPLGVVAMITPWNFPAAMVLRKAAAALAAGCTLVIKASELTPFTANALVELAHQAGFPAGVINIVSGDAAQIGLQFCQHGAIKKLSFTGSTRVGKILMTQSAPQLQRLSLELGGNAPFIVFEDADLDAAVAGLIASKLRNNGQTCVASNRIYIAKAVASAFNEKLLARLSALSSGYGWQAGVDCGPLINQHAKTKLQQWIKESEALGAERVFEQVNIASAANFFPITVLNKVTDEMPVAQHELFGPVIALQTFTDETEAIQRANQTGAGLAAYCYSLNIHRCQRLSQQLQYAMIGINEGIISAAVSPFGGINESGFGREGSHLGLAEYQYVKSICYGLGN</sequence>
<dbReference type="InterPro" id="IPR015590">
    <property type="entry name" value="Aldehyde_DH_dom"/>
</dbReference>
<dbReference type="InterPro" id="IPR029510">
    <property type="entry name" value="Ald_DH_CS_GLU"/>
</dbReference>
<dbReference type="PANTHER" id="PTHR43353">
    <property type="entry name" value="SUCCINATE-SEMIALDEHYDE DEHYDROGENASE, MITOCHONDRIAL"/>
    <property type="match status" value="1"/>
</dbReference>
<dbReference type="InterPro" id="IPR016163">
    <property type="entry name" value="Ald_DH_C"/>
</dbReference>
<evidence type="ECO:0000256" key="1">
    <source>
        <dbReference type="ARBA" id="ARBA00009986"/>
    </source>
</evidence>
<dbReference type="PROSITE" id="PS00070">
    <property type="entry name" value="ALDEHYDE_DEHYDR_CYS"/>
    <property type="match status" value="1"/>
</dbReference>
<comment type="similarity">
    <text evidence="1 4">Belongs to the aldehyde dehydrogenase family.</text>
</comment>
<evidence type="ECO:0000313" key="6">
    <source>
        <dbReference type="EMBL" id="RJG50059.1"/>
    </source>
</evidence>
<accession>A0A418YIA5</accession>
<dbReference type="EMBL" id="QZCH01000003">
    <property type="protein sequence ID" value="RJG50059.1"/>
    <property type="molecule type" value="Genomic_DNA"/>
</dbReference>
<protein>
    <submittedName>
        <fullName evidence="6">NAD-dependent succinate-semialdehyde dehydrogenase</fullName>
    </submittedName>
</protein>
<dbReference type="GO" id="GO:0004777">
    <property type="term" value="F:succinate-semialdehyde dehydrogenase (NAD+) activity"/>
    <property type="evidence" value="ECO:0007669"/>
    <property type="project" value="TreeGrafter"/>
</dbReference>
<dbReference type="Gene3D" id="3.40.605.10">
    <property type="entry name" value="Aldehyde Dehydrogenase, Chain A, domain 1"/>
    <property type="match status" value="1"/>
</dbReference>
<evidence type="ECO:0000256" key="2">
    <source>
        <dbReference type="ARBA" id="ARBA00023002"/>
    </source>
</evidence>
<dbReference type="Gene3D" id="3.40.309.10">
    <property type="entry name" value="Aldehyde Dehydrogenase, Chain A, domain 2"/>
    <property type="match status" value="1"/>
</dbReference>